<dbReference type="OrthoDB" id="9791143at2"/>
<evidence type="ECO:0000256" key="1">
    <source>
        <dbReference type="ARBA" id="ARBA00023015"/>
    </source>
</evidence>
<name>A0A4Y9JA80_9STRE</name>
<proteinExistence type="predicted"/>
<reference evidence="5 6" key="1">
    <citation type="submission" date="2019-03" db="EMBL/GenBank/DDBJ databases">
        <title>Diversity of the mouse oral microbiome.</title>
        <authorList>
            <person name="Joseph S."/>
            <person name="Aduse-Opoku J."/>
            <person name="Curtis M."/>
            <person name="Wade W."/>
            <person name="Hashim A."/>
        </authorList>
    </citation>
    <scope>NUCLEOTIDE SEQUENCE [LARGE SCALE GENOMIC DNA]</scope>
    <source>
        <strain evidence="5 6">WM131</strain>
    </source>
</reference>
<dbReference type="PANTHER" id="PTHR33204">
    <property type="entry name" value="TRANSCRIPTIONAL REGULATOR, MARR FAMILY"/>
    <property type="match status" value="1"/>
</dbReference>
<evidence type="ECO:0000256" key="3">
    <source>
        <dbReference type="ARBA" id="ARBA00023163"/>
    </source>
</evidence>
<dbReference type="InterPro" id="IPR011991">
    <property type="entry name" value="ArsR-like_HTH"/>
</dbReference>
<dbReference type="Gene3D" id="1.10.10.10">
    <property type="entry name" value="Winged helix-like DNA-binding domain superfamily/Winged helix DNA-binding domain"/>
    <property type="match status" value="1"/>
</dbReference>
<evidence type="ECO:0000313" key="5">
    <source>
        <dbReference type="EMBL" id="TFU96715.1"/>
    </source>
</evidence>
<sequence length="117" mass="13426">MSEPSSNNVNSYGICPFSTTQRVLNGKWVLIILYHISTGSKRFNQLQRLIPDISQSVLSNHLKQLEKDKLVERTVYAEVPPRVEYGLTEIGESFRKVLDEVETWGASYLALLEREQQ</sequence>
<dbReference type="PANTHER" id="PTHR33204:SF29">
    <property type="entry name" value="TRANSCRIPTIONAL REGULATOR"/>
    <property type="match status" value="1"/>
</dbReference>
<dbReference type="InterPro" id="IPR002577">
    <property type="entry name" value="HTH_HxlR"/>
</dbReference>
<evidence type="ECO:0000256" key="2">
    <source>
        <dbReference type="ARBA" id="ARBA00023125"/>
    </source>
</evidence>
<dbReference type="SUPFAM" id="SSF46785">
    <property type="entry name" value="Winged helix' DNA-binding domain"/>
    <property type="match status" value="1"/>
</dbReference>
<dbReference type="AlphaFoldDB" id="A0A4Y9JA80"/>
<evidence type="ECO:0000313" key="6">
    <source>
        <dbReference type="Proteomes" id="UP000297253"/>
    </source>
</evidence>
<dbReference type="Pfam" id="PF01638">
    <property type="entry name" value="HxlR"/>
    <property type="match status" value="1"/>
</dbReference>
<dbReference type="Proteomes" id="UP000297253">
    <property type="component" value="Unassembled WGS sequence"/>
</dbReference>
<keyword evidence="1" id="KW-0805">Transcription regulation</keyword>
<comment type="caution">
    <text evidence="5">The sequence shown here is derived from an EMBL/GenBank/DDBJ whole genome shotgun (WGS) entry which is preliminary data.</text>
</comment>
<keyword evidence="3" id="KW-0804">Transcription</keyword>
<dbReference type="EMBL" id="SPPD01000027">
    <property type="protein sequence ID" value="TFU96715.1"/>
    <property type="molecule type" value="Genomic_DNA"/>
</dbReference>
<organism evidence="5 6">
    <name type="scientific">Streptococcus cuniculi</name>
    <dbReference type="NCBI Taxonomy" id="1432788"/>
    <lineage>
        <taxon>Bacteria</taxon>
        <taxon>Bacillati</taxon>
        <taxon>Bacillota</taxon>
        <taxon>Bacilli</taxon>
        <taxon>Lactobacillales</taxon>
        <taxon>Streptococcaceae</taxon>
        <taxon>Streptococcus</taxon>
    </lineage>
</organism>
<dbReference type="InterPro" id="IPR036388">
    <property type="entry name" value="WH-like_DNA-bd_sf"/>
</dbReference>
<dbReference type="RefSeq" id="WP_135182896.1">
    <property type="nucleotide sequence ID" value="NZ_JADGKZ010000027.1"/>
</dbReference>
<dbReference type="GO" id="GO:0003677">
    <property type="term" value="F:DNA binding"/>
    <property type="evidence" value="ECO:0007669"/>
    <property type="project" value="UniProtKB-KW"/>
</dbReference>
<protein>
    <submittedName>
        <fullName evidence="5">Transcriptional regulator</fullName>
    </submittedName>
</protein>
<keyword evidence="2" id="KW-0238">DNA-binding</keyword>
<dbReference type="InterPro" id="IPR036390">
    <property type="entry name" value="WH_DNA-bd_sf"/>
</dbReference>
<dbReference type="PROSITE" id="PS51118">
    <property type="entry name" value="HTH_HXLR"/>
    <property type="match status" value="1"/>
</dbReference>
<dbReference type="CDD" id="cd00090">
    <property type="entry name" value="HTH_ARSR"/>
    <property type="match status" value="1"/>
</dbReference>
<evidence type="ECO:0000259" key="4">
    <source>
        <dbReference type="PROSITE" id="PS51118"/>
    </source>
</evidence>
<accession>A0A4Y9JA80</accession>
<gene>
    <name evidence="5" type="ORF">E4T82_11330</name>
</gene>
<feature type="domain" description="HTH hxlR-type" evidence="4">
    <location>
        <begin position="15"/>
        <end position="113"/>
    </location>
</feature>